<organism evidence="3 4">
    <name type="scientific">Lactococcus garvieae</name>
    <dbReference type="NCBI Taxonomy" id="1363"/>
    <lineage>
        <taxon>Bacteria</taxon>
        <taxon>Bacillati</taxon>
        <taxon>Bacillota</taxon>
        <taxon>Bacilli</taxon>
        <taxon>Lactobacillales</taxon>
        <taxon>Streptococcaceae</taxon>
        <taxon>Lactococcus</taxon>
    </lineage>
</organism>
<feature type="signal peptide" evidence="2">
    <location>
        <begin position="1"/>
        <end position="22"/>
    </location>
</feature>
<proteinExistence type="predicted"/>
<sequence length="1940" mass="216279">MIAFLVGLIVLAVTLTSTRSFSITTAGNTIDNIGVLHHFSDKSHYITKVIGEKKVIEDKNKYFTIDDARTLFLESDEVLLLGKSVAIVDAETLNDLPAATYISSTSNYLVTHEKQEIDNLPKGTIIKVAEGRYLLLDDISLTNGEGINERLENNTLIIKNAADKLLVVNNNKVEELAANDLFIEFDNTNYTLNIEQEVLVQRDEEKLDLKMIKVDMNDDASHYNPKNDTKESSEEDEKKSNTKEVAEQSKEESATSQTNISNNEKEDTEKESKNESEEQGAQEGKNESTANSTSDGKTGSSVEGESSDNSESEEISKELDQLEVDYLNNVVDKLNDLNEGPGDIPIVNGEIAVDGNQAILDIGIIDLGNYLEKAEVKIYDEAGEVIKSGKLDTDHKRQRITFSNLEVSKKYQAVVEGAYKSSNGGSQKAIFYRENFVIQNVEIEKEVLSVTKNSAKIRLKVAKNNLDNIDALSLAYKKNSSIEENVKTIDIDVDKLKEQGYIDVTLNDLESNTAYLITIGNFVYDGLYTELKSWNLVFETAKNRPEIENLEVDYNADAIGIEVTPKGLSDEDETIRSIRYTVYEESDYAKNGLKATELFVSTVTGTNVYSKVVIPMGSVMLGRYIIAGQLNGNDGQEDFSIEIPASDELKIGVKDTPSVIFDNIETEQDRVIFDYLIVDEDEALVLAASSKITISLYQYKYGTTVGEALSTINIEERSNLYGAGKEIDSLRSETQYIFVVEASYDLSDGKGEQRSVIGTSDVFETAVLQSLEFEFKLESATANSLTTKVTSKEQVAQLEKMILGIYESETSEKPLETADLSDKLEELDEKGLSHTFKNLDSNKSYIIKMVEAADSGGNKYPVEGQLSAYTAKVEPEFDTVLAKYDQDKKIISAIAGIESNQEAFKDSQNTIEKLTYTLALASSPNKPLVSKTVTENFDKDIVFDSKDDNFILGETYVVKVSAEWNDRYQVSEKVAQSPTIESIKYAPQVEVALLARDQEHVKLAISIDDVDAAIVKDSLILEIDGKKQVIDAEKKNITVEVPGNDSAIKITLTGEYLVLSDGTPEKVTFFKKDYRALNEVTEITSNVSVVDKNLEVQVDSPKQDNILLGTVSLTNESKTVYEKTQKVSDGLFTKEKLSLPLNGIYFDNKYETELATELYYGANFVNYESLPEKAYISTADLTSVVVNTPSIGLSTEMTKAEAYEVAYSNVSEDHLISGVTLRNQQSRTYLGVNGSSVTDGNKSPQEFELKTAKGGGYYFKIGKSYIDFSTGNLVSDEESATAIDLYSVATLKQEDSHIIKTPTLKAPTATLDLTATNRSVTTQVKYKDEDRTYLYSNNIPKIKINLYDDQKDELVKSIDYDGKNSQEFSDLLSQKAYSVELIGTINLQDGSRDKEITLVSRQAITTKASTEPKLTVTLSDIAATGLTSNFTITDPDKTFVQKSGKEDIVVNFYKDNGTTISRQVQYQEKSQKITGLESNTSYRVEVIGTYNLNVGSADVQKKYHESMIKTLPAPAELNSAKLSWSTLYDNQGLTASIDFSDKDNTLDNLKHKLYELPNGVDYTSDAAQMQELLKDNELIYENVSKDKNIKFALKDSNGKQKLFSNKSYVMITSFIKEGKETAKASTLVKTTAPETIKWSVVTDSLSPEVIVAFAYSDTEDYLVGGAEKKISYELVDRSGKTVMEGDFNVKRTGVEQLNLGELDRDTYTLHFRSAYNLLDGGGDQEWHMTSSLVVSSGDITLDSFMVDYQNNQLEVSVKNLMVSSEVGVETIKLQLYKLVDVGMSTEREEFVEGKEIDTDNSFPMDINESFNLANREDGYYFVRLEIIQTSGEVFEKKTIAIKHTKTKQLNMLLNTTNKDGVITTNIRNKKIVAKDEIYTIELEDEYQNIIEEQQVSGRKFKKWFNNKFSFETKLSNHKQVTVKMFNSDHELISEQTVGTY</sequence>
<dbReference type="RefSeq" id="WP_264308167.1">
    <property type="nucleotide sequence ID" value="NZ_CP109635.1"/>
</dbReference>
<evidence type="ECO:0000256" key="1">
    <source>
        <dbReference type="SAM" id="MobiDB-lite"/>
    </source>
</evidence>
<protein>
    <recommendedName>
        <fullName evidence="5">Fibronectin type-III domain-containing protein</fullName>
    </recommendedName>
</protein>
<name>A0AA46TXH8_9LACT</name>
<dbReference type="EMBL" id="CP109635">
    <property type="protein sequence ID" value="UYT10313.1"/>
    <property type="molecule type" value="Genomic_DNA"/>
</dbReference>
<feature type="compositionally biased region" description="Basic and acidic residues" evidence="1">
    <location>
        <begin position="263"/>
        <end position="276"/>
    </location>
</feature>
<evidence type="ECO:0000313" key="3">
    <source>
        <dbReference type="EMBL" id="UYT10313.1"/>
    </source>
</evidence>
<feature type="compositionally biased region" description="Polar residues" evidence="1">
    <location>
        <begin position="287"/>
        <end position="299"/>
    </location>
</feature>
<feature type="region of interest" description="Disordered" evidence="1">
    <location>
        <begin position="218"/>
        <end position="316"/>
    </location>
</feature>
<feature type="chain" id="PRO_5041404853" description="Fibronectin type-III domain-containing protein" evidence="2">
    <location>
        <begin position="23"/>
        <end position="1940"/>
    </location>
</feature>
<evidence type="ECO:0000256" key="2">
    <source>
        <dbReference type="SAM" id="SignalP"/>
    </source>
</evidence>
<dbReference type="Proteomes" id="UP001164042">
    <property type="component" value="Chromosome"/>
</dbReference>
<gene>
    <name evidence="3" type="ORF">OF801_10290</name>
</gene>
<evidence type="ECO:0000313" key="4">
    <source>
        <dbReference type="Proteomes" id="UP001164042"/>
    </source>
</evidence>
<feature type="compositionally biased region" description="Basic and acidic residues" evidence="1">
    <location>
        <begin position="218"/>
        <end position="253"/>
    </location>
</feature>
<reference evidence="3" key="1">
    <citation type="submission" date="2022-10" db="EMBL/GenBank/DDBJ databases">
        <title>Genome assembly of Lactococcus garvieae isolates from cricket gut.</title>
        <authorList>
            <person name="Luecke A.R."/>
            <person name="Brown A.M.V."/>
            <person name="Wakeman C.A."/>
        </authorList>
    </citation>
    <scope>NUCLEOTIDE SEQUENCE</scope>
    <source>
        <strain evidence="3">Alexii-11_2</strain>
    </source>
</reference>
<evidence type="ECO:0008006" key="5">
    <source>
        <dbReference type="Google" id="ProtNLM"/>
    </source>
</evidence>
<keyword evidence="2" id="KW-0732">Signal</keyword>
<accession>A0AA46TXH8</accession>